<evidence type="ECO:0000256" key="3">
    <source>
        <dbReference type="HAMAP-Rule" id="MF_00580"/>
    </source>
</evidence>
<dbReference type="GO" id="GO:0051082">
    <property type="term" value="F:unfolded protein binding"/>
    <property type="evidence" value="ECO:0007669"/>
    <property type="project" value="TreeGrafter"/>
</dbReference>
<dbReference type="OrthoDB" id="9806791at2"/>
<dbReference type="GO" id="GO:0046872">
    <property type="term" value="F:metal ion binding"/>
    <property type="evidence" value="ECO:0007669"/>
    <property type="project" value="TreeGrafter"/>
</dbReference>
<dbReference type="RefSeq" id="WP_008509060.1">
    <property type="nucleotide sequence ID" value="NZ_CM001403.1"/>
</dbReference>
<dbReference type="AlphaFoldDB" id="H1Y4X2"/>
<dbReference type="STRING" id="714943.Mucpa_4209"/>
<dbReference type="InterPro" id="IPR018369">
    <property type="entry name" value="Chaprnonin_Cpn10_CS"/>
</dbReference>
<dbReference type="SUPFAM" id="SSF50129">
    <property type="entry name" value="GroES-like"/>
    <property type="match status" value="1"/>
</dbReference>
<dbReference type="GO" id="GO:0044183">
    <property type="term" value="F:protein folding chaperone"/>
    <property type="evidence" value="ECO:0007669"/>
    <property type="project" value="InterPro"/>
</dbReference>
<evidence type="ECO:0000256" key="2">
    <source>
        <dbReference type="ARBA" id="ARBA00023186"/>
    </source>
</evidence>
<dbReference type="PANTHER" id="PTHR10772">
    <property type="entry name" value="10 KDA HEAT SHOCK PROTEIN"/>
    <property type="match status" value="1"/>
</dbReference>
<gene>
    <name evidence="3" type="primary">groES</name>
    <name evidence="3" type="synonym">groS</name>
    <name evidence="5" type="ORF">Mucpa_4209</name>
</gene>
<dbReference type="Pfam" id="PF00166">
    <property type="entry name" value="Cpn10"/>
    <property type="match status" value="1"/>
</dbReference>
<accession>H1Y4X2</accession>
<dbReference type="InterPro" id="IPR037124">
    <property type="entry name" value="Chaperonin_GroES_sf"/>
</dbReference>
<comment type="function">
    <text evidence="3 4">Together with the chaperonin GroEL, plays an essential role in assisting protein folding. The GroEL-GroES system forms a nano-cage that allows encapsulation of the non-native substrate proteins and provides a physical environment optimized to promote and accelerate protein folding. GroES binds to the apical surface of the GroEL ring, thereby capping the opening of the GroEL channel.</text>
</comment>
<dbReference type="eggNOG" id="COG0234">
    <property type="taxonomic scope" value="Bacteria"/>
</dbReference>
<dbReference type="FunFam" id="2.30.33.40:FF:000001">
    <property type="entry name" value="10 kDa chaperonin"/>
    <property type="match status" value="1"/>
</dbReference>
<comment type="subunit">
    <text evidence="3">Heptamer of 7 subunits arranged in a ring. Interacts with the chaperonin GroEL.</text>
</comment>
<evidence type="ECO:0000313" key="5">
    <source>
        <dbReference type="EMBL" id="EHQ28300.1"/>
    </source>
</evidence>
<dbReference type="GO" id="GO:0005737">
    <property type="term" value="C:cytoplasm"/>
    <property type="evidence" value="ECO:0007669"/>
    <property type="project" value="UniProtKB-SubCell"/>
</dbReference>
<dbReference type="NCBIfam" id="NF001533">
    <property type="entry name" value="PRK00364.2-4"/>
    <property type="match status" value="1"/>
</dbReference>
<dbReference type="InterPro" id="IPR011032">
    <property type="entry name" value="GroES-like_sf"/>
</dbReference>
<name>H1Y4X2_9SPHI</name>
<dbReference type="PANTHER" id="PTHR10772:SF58">
    <property type="entry name" value="CO-CHAPERONIN GROES"/>
    <property type="match status" value="1"/>
</dbReference>
<organism evidence="5 6">
    <name type="scientific">Mucilaginibacter paludis DSM 18603</name>
    <dbReference type="NCBI Taxonomy" id="714943"/>
    <lineage>
        <taxon>Bacteria</taxon>
        <taxon>Pseudomonadati</taxon>
        <taxon>Bacteroidota</taxon>
        <taxon>Sphingobacteriia</taxon>
        <taxon>Sphingobacteriales</taxon>
        <taxon>Sphingobacteriaceae</taxon>
        <taxon>Mucilaginibacter</taxon>
    </lineage>
</organism>
<dbReference type="NCBIfam" id="NF001534">
    <property type="entry name" value="PRK00364.2-5"/>
    <property type="match status" value="1"/>
</dbReference>
<protein>
    <recommendedName>
        <fullName evidence="3">Co-chaperonin GroES</fullName>
    </recommendedName>
    <alternativeName>
        <fullName evidence="3">10 kDa chaperonin</fullName>
    </alternativeName>
    <alternativeName>
        <fullName evidence="3">Chaperonin-10</fullName>
        <shortName evidence="3">Cpn10</shortName>
    </alternativeName>
</protein>
<dbReference type="GO" id="GO:0051087">
    <property type="term" value="F:protein-folding chaperone binding"/>
    <property type="evidence" value="ECO:0007669"/>
    <property type="project" value="TreeGrafter"/>
</dbReference>
<comment type="similarity">
    <text evidence="1 3 4">Belongs to the GroES chaperonin family.</text>
</comment>
<dbReference type="PRINTS" id="PR00297">
    <property type="entry name" value="CHAPERONIN10"/>
</dbReference>
<dbReference type="NCBIfam" id="NF001527">
    <property type="entry name" value="PRK00364.1-2"/>
    <property type="match status" value="1"/>
</dbReference>
<dbReference type="Gene3D" id="2.30.33.40">
    <property type="entry name" value="GroES chaperonin"/>
    <property type="match status" value="1"/>
</dbReference>
<dbReference type="HAMAP" id="MF_00580">
    <property type="entry name" value="CH10"/>
    <property type="match status" value="1"/>
</dbReference>
<dbReference type="InterPro" id="IPR020818">
    <property type="entry name" value="Chaperonin_GroES"/>
</dbReference>
<dbReference type="PROSITE" id="PS00681">
    <property type="entry name" value="CHAPERONINS_CPN10"/>
    <property type="match status" value="1"/>
</dbReference>
<dbReference type="HOGENOM" id="CLU_132825_2_0_10"/>
<reference evidence="5" key="1">
    <citation type="submission" date="2011-09" db="EMBL/GenBank/DDBJ databases">
        <title>The permanent draft genome of Mucilaginibacter paludis DSM 18603.</title>
        <authorList>
            <consortium name="US DOE Joint Genome Institute (JGI-PGF)"/>
            <person name="Lucas S."/>
            <person name="Han J."/>
            <person name="Lapidus A."/>
            <person name="Bruce D."/>
            <person name="Goodwin L."/>
            <person name="Pitluck S."/>
            <person name="Peters L."/>
            <person name="Kyrpides N."/>
            <person name="Mavromatis K."/>
            <person name="Ivanova N."/>
            <person name="Mikhailova N."/>
            <person name="Held B."/>
            <person name="Detter J.C."/>
            <person name="Tapia R."/>
            <person name="Han C."/>
            <person name="Land M."/>
            <person name="Hauser L."/>
            <person name="Markowitz V."/>
            <person name="Cheng J.-F."/>
            <person name="Hugenholtz P."/>
            <person name="Woyke T."/>
            <person name="Wu D."/>
            <person name="Tindall B."/>
            <person name="Brambilla E."/>
            <person name="Klenk H.-P."/>
            <person name="Eisen J.A."/>
        </authorList>
    </citation>
    <scope>NUCLEOTIDE SEQUENCE [LARGE SCALE GENOMIC DNA]</scope>
    <source>
        <strain evidence="5">DSM 18603</strain>
    </source>
</reference>
<dbReference type="EMBL" id="CM001403">
    <property type="protein sequence ID" value="EHQ28300.1"/>
    <property type="molecule type" value="Genomic_DNA"/>
</dbReference>
<keyword evidence="2 3" id="KW-0143">Chaperone</keyword>
<evidence type="ECO:0000256" key="4">
    <source>
        <dbReference type="RuleBase" id="RU000535"/>
    </source>
</evidence>
<dbReference type="NCBIfam" id="NF001530">
    <property type="entry name" value="PRK00364.1-6"/>
    <property type="match status" value="1"/>
</dbReference>
<proteinExistence type="inferred from homology"/>
<dbReference type="GO" id="GO:0005524">
    <property type="term" value="F:ATP binding"/>
    <property type="evidence" value="ECO:0007669"/>
    <property type="project" value="InterPro"/>
</dbReference>
<dbReference type="NCBIfam" id="NF001531">
    <property type="entry name" value="PRK00364.2-2"/>
    <property type="match status" value="1"/>
</dbReference>
<evidence type="ECO:0000313" key="6">
    <source>
        <dbReference type="Proteomes" id="UP000002774"/>
    </source>
</evidence>
<comment type="subcellular location">
    <subcellularLocation>
        <location evidence="3">Cytoplasm</location>
    </subcellularLocation>
</comment>
<dbReference type="SMART" id="SM00883">
    <property type="entry name" value="Cpn10"/>
    <property type="match status" value="1"/>
</dbReference>
<dbReference type="Proteomes" id="UP000002774">
    <property type="component" value="Chromosome"/>
</dbReference>
<dbReference type="CDD" id="cd00320">
    <property type="entry name" value="cpn10"/>
    <property type="match status" value="1"/>
</dbReference>
<keyword evidence="6" id="KW-1185">Reference proteome</keyword>
<keyword evidence="3" id="KW-0963">Cytoplasm</keyword>
<evidence type="ECO:0000256" key="1">
    <source>
        <dbReference type="ARBA" id="ARBA00006975"/>
    </source>
</evidence>
<sequence>MSLNIKPLGDRVVVEAAAAEEKTASGIIIPDTAKEKPQVGTIVAVGPGRAADTGTVIAPTVKVGDKVLYGKYAGTETSYEGKEYLIMRESDIYAVL</sequence>